<sequence length="266" mass="28943">MWGTVVGLAMVGALNPVMLGVILLLLSRPRPLPSLFVYWLGLMTTNLPAMLIPLVLLHFVPGFRSFAEDLHPDQSPVVRYVLLGLGVLTLLIAVVVMVRPWVKGRERQGAATAGGRSVPKPLADAEIGAESSSGKALLEGLMSKNNAVIRRLASRLYDAWESDNLKIVFAFGMLTFIAPEAILFIDTAIVFSGNSIFVQLLAAVAFVLLAFAMFEIVLVGYWIAPAKARAVVEPIHERTRKYRRQILATLLILVGSWQVAMGLGVV</sequence>
<evidence type="ECO:0000313" key="1">
    <source>
        <dbReference type="EMBL" id="ORA73621.1"/>
    </source>
</evidence>
<name>A0A1X0DMI5_9MYCO</name>
<keyword evidence="2" id="KW-1185">Reference proteome</keyword>
<accession>A0A1X0DMI5</accession>
<evidence type="ECO:0000313" key="2">
    <source>
        <dbReference type="Proteomes" id="UP000192801"/>
    </source>
</evidence>
<organism evidence="1 2">
    <name type="scientific">Mycolicibacterium insubricum</name>
    <dbReference type="NCBI Taxonomy" id="444597"/>
    <lineage>
        <taxon>Bacteria</taxon>
        <taxon>Bacillati</taxon>
        <taxon>Actinomycetota</taxon>
        <taxon>Actinomycetes</taxon>
        <taxon>Mycobacteriales</taxon>
        <taxon>Mycobacteriaceae</taxon>
        <taxon>Mycolicibacterium</taxon>
    </lineage>
</organism>
<dbReference type="EMBL" id="MVHS01000003">
    <property type="protein sequence ID" value="ORA73621.1"/>
    <property type="molecule type" value="Genomic_DNA"/>
</dbReference>
<dbReference type="OrthoDB" id="4627516at2"/>
<reference evidence="1 2" key="1">
    <citation type="submission" date="2016-12" db="EMBL/GenBank/DDBJ databases">
        <title>The new phylogeny of genus Mycobacterium.</title>
        <authorList>
            <person name="Tortoli E."/>
            <person name="Trovato A."/>
            <person name="Cirillo D.M."/>
        </authorList>
    </citation>
    <scope>NUCLEOTIDE SEQUENCE [LARGE SCALE GENOMIC DNA]</scope>
    <source>
        <strain evidence="1 2">DSM 45130</strain>
    </source>
</reference>
<protein>
    <submittedName>
        <fullName evidence="1">Uncharacterized protein</fullName>
    </submittedName>
</protein>
<gene>
    <name evidence="1" type="ORF">BST26_02315</name>
</gene>
<dbReference type="InterPro" id="IPR021315">
    <property type="entry name" value="Gap/Sap"/>
</dbReference>
<proteinExistence type="predicted"/>
<dbReference type="STRING" id="444597.BST26_02315"/>
<comment type="caution">
    <text evidence="1">The sequence shown here is derived from an EMBL/GenBank/DDBJ whole genome shotgun (WGS) entry which is preliminary data.</text>
</comment>
<dbReference type="RefSeq" id="WP_083029191.1">
    <property type="nucleotide sequence ID" value="NZ_AP022618.1"/>
</dbReference>
<dbReference type="Proteomes" id="UP000192801">
    <property type="component" value="Unassembled WGS sequence"/>
</dbReference>
<dbReference type="Pfam" id="PF11139">
    <property type="entry name" value="SfLAP"/>
    <property type="match status" value="1"/>
</dbReference>
<dbReference type="AlphaFoldDB" id="A0A1X0DMI5"/>